<proteinExistence type="predicted"/>
<gene>
    <name evidence="1" type="ORF">HanXRQr2_Chr12g0560311</name>
</gene>
<comment type="caution">
    <text evidence="1">The sequence shown here is derived from an EMBL/GenBank/DDBJ whole genome shotgun (WGS) entry which is preliminary data.</text>
</comment>
<reference evidence="1" key="1">
    <citation type="journal article" date="2017" name="Nature">
        <title>The sunflower genome provides insights into oil metabolism, flowering and Asterid evolution.</title>
        <authorList>
            <person name="Badouin H."/>
            <person name="Gouzy J."/>
            <person name="Grassa C.J."/>
            <person name="Murat F."/>
            <person name="Staton S.E."/>
            <person name="Cottret L."/>
            <person name="Lelandais-Briere C."/>
            <person name="Owens G.L."/>
            <person name="Carrere S."/>
            <person name="Mayjonade B."/>
            <person name="Legrand L."/>
            <person name="Gill N."/>
            <person name="Kane N.C."/>
            <person name="Bowers J.E."/>
            <person name="Hubner S."/>
            <person name="Bellec A."/>
            <person name="Berard A."/>
            <person name="Berges H."/>
            <person name="Blanchet N."/>
            <person name="Boniface M.C."/>
            <person name="Brunel D."/>
            <person name="Catrice O."/>
            <person name="Chaidir N."/>
            <person name="Claudel C."/>
            <person name="Donnadieu C."/>
            <person name="Faraut T."/>
            <person name="Fievet G."/>
            <person name="Helmstetter N."/>
            <person name="King M."/>
            <person name="Knapp S.J."/>
            <person name="Lai Z."/>
            <person name="Le Paslier M.C."/>
            <person name="Lippi Y."/>
            <person name="Lorenzon L."/>
            <person name="Mandel J.R."/>
            <person name="Marage G."/>
            <person name="Marchand G."/>
            <person name="Marquand E."/>
            <person name="Bret-Mestries E."/>
            <person name="Morien E."/>
            <person name="Nambeesan S."/>
            <person name="Nguyen T."/>
            <person name="Pegot-Espagnet P."/>
            <person name="Pouilly N."/>
            <person name="Raftis F."/>
            <person name="Sallet E."/>
            <person name="Schiex T."/>
            <person name="Thomas J."/>
            <person name="Vandecasteele C."/>
            <person name="Vares D."/>
            <person name="Vear F."/>
            <person name="Vautrin S."/>
            <person name="Crespi M."/>
            <person name="Mangin B."/>
            <person name="Burke J.M."/>
            <person name="Salse J."/>
            <person name="Munos S."/>
            <person name="Vincourt P."/>
            <person name="Rieseberg L.H."/>
            <person name="Langlade N.B."/>
        </authorList>
    </citation>
    <scope>NUCLEOTIDE SEQUENCE</scope>
    <source>
        <tissue evidence="1">Leaves</tissue>
    </source>
</reference>
<evidence type="ECO:0000313" key="1">
    <source>
        <dbReference type="EMBL" id="KAF5779512.1"/>
    </source>
</evidence>
<organism evidence="1 2">
    <name type="scientific">Helianthus annuus</name>
    <name type="common">Common sunflower</name>
    <dbReference type="NCBI Taxonomy" id="4232"/>
    <lineage>
        <taxon>Eukaryota</taxon>
        <taxon>Viridiplantae</taxon>
        <taxon>Streptophyta</taxon>
        <taxon>Embryophyta</taxon>
        <taxon>Tracheophyta</taxon>
        <taxon>Spermatophyta</taxon>
        <taxon>Magnoliopsida</taxon>
        <taxon>eudicotyledons</taxon>
        <taxon>Gunneridae</taxon>
        <taxon>Pentapetalae</taxon>
        <taxon>asterids</taxon>
        <taxon>campanulids</taxon>
        <taxon>Asterales</taxon>
        <taxon>Asteraceae</taxon>
        <taxon>Asteroideae</taxon>
        <taxon>Heliantheae alliance</taxon>
        <taxon>Heliantheae</taxon>
        <taxon>Helianthus</taxon>
    </lineage>
</organism>
<evidence type="ECO:0000313" key="2">
    <source>
        <dbReference type="Proteomes" id="UP000215914"/>
    </source>
</evidence>
<dbReference type="AlphaFoldDB" id="A0A9K3MXN2"/>
<protein>
    <submittedName>
        <fullName evidence="1">Uncharacterized protein</fullName>
    </submittedName>
</protein>
<dbReference type="Gramene" id="mRNA:HanXRQr2_Chr12g0560311">
    <property type="protein sequence ID" value="mRNA:HanXRQr2_Chr12g0560311"/>
    <property type="gene ID" value="HanXRQr2_Chr12g0560311"/>
</dbReference>
<dbReference type="EMBL" id="MNCJ02000327">
    <property type="protein sequence ID" value="KAF5779512.1"/>
    <property type="molecule type" value="Genomic_DNA"/>
</dbReference>
<reference evidence="1" key="2">
    <citation type="submission" date="2020-06" db="EMBL/GenBank/DDBJ databases">
        <title>Helianthus annuus Genome sequencing and assembly Release 2.</title>
        <authorList>
            <person name="Gouzy J."/>
            <person name="Langlade N."/>
            <person name="Munos S."/>
        </authorList>
    </citation>
    <scope>NUCLEOTIDE SEQUENCE</scope>
    <source>
        <tissue evidence="1">Leaves</tissue>
    </source>
</reference>
<accession>A0A9K3MXN2</accession>
<name>A0A9K3MXN2_HELAN</name>
<keyword evidence="2" id="KW-1185">Reference proteome</keyword>
<sequence length="89" mass="9491">MKQTCPTPMSSHTDFPKSSLISAITTFAPCSTNDLTIHSPMPRAPPVTIATLFATYLAIGFVEAISAATSFLSVGPISDGWMLEFALRI</sequence>
<dbReference type="Proteomes" id="UP000215914">
    <property type="component" value="Unassembled WGS sequence"/>
</dbReference>